<sequence>MLHFKKINLLIVFSILTVFLSCKDKQVDPVDETDSASSATYPAVNTWLYEMMKDAYFWYSQMPAEGTLDTKTDPNDYFEKLIYQRSSVDRFSMVTEDIDALENSFNGISKIFGISYSLSYTDDAKSNLGLFLNLVVKGSPAETAGLKRGDIILKVNGTQLTKDNYSGLLSSSESATFTLGTLSGTTITATTTNISVTKAVVNEDPVAFSTVIDKSASGKKIGYLVYTQFVPGTDADANKYDNELRQVFANFKTAGINELVLDLRFNSGGYISSAKTLASLIGKNISASKVFYKEQWNDKYMAYWQKTKGANALNYNFLSEANNVGSNLSRIFVLTSQGTASASELVINGLKPYMEVITIGDHTAGKNLFGSLIRDDQDRWKWGIYMMLGQTANVNGESDYGTVNGMTPTFKIDDTNIPYKAFGNENETLFRKALDVMGVPAGTNGRTEAVKSVTSLSAESFRDNLQQQDKRMIKTDALPLINN</sequence>
<dbReference type="GO" id="GO:0004175">
    <property type="term" value="F:endopeptidase activity"/>
    <property type="evidence" value="ECO:0007669"/>
    <property type="project" value="TreeGrafter"/>
</dbReference>
<accession>A0A4R5DK88</accession>
<dbReference type="AlphaFoldDB" id="A0A4R5DK88"/>
<dbReference type="EMBL" id="SMFL01000005">
    <property type="protein sequence ID" value="TDE14572.1"/>
    <property type="molecule type" value="Genomic_DNA"/>
</dbReference>
<dbReference type="GO" id="GO:0006508">
    <property type="term" value="P:proteolysis"/>
    <property type="evidence" value="ECO:0007669"/>
    <property type="project" value="InterPro"/>
</dbReference>
<dbReference type="Pfam" id="PF18294">
    <property type="entry name" value="Pept_S41_N"/>
    <property type="match status" value="1"/>
</dbReference>
<name>A0A4R5DK88_9BACT</name>
<dbReference type="InterPro" id="IPR036034">
    <property type="entry name" value="PDZ_sf"/>
</dbReference>
<dbReference type="GO" id="GO:0008236">
    <property type="term" value="F:serine-type peptidase activity"/>
    <property type="evidence" value="ECO:0007669"/>
    <property type="project" value="InterPro"/>
</dbReference>
<organism evidence="2 3">
    <name type="scientific">Dyadobacter psychrotolerans</name>
    <dbReference type="NCBI Taxonomy" id="2541721"/>
    <lineage>
        <taxon>Bacteria</taxon>
        <taxon>Pseudomonadati</taxon>
        <taxon>Bacteroidota</taxon>
        <taxon>Cytophagia</taxon>
        <taxon>Cytophagales</taxon>
        <taxon>Spirosomataceae</taxon>
        <taxon>Dyadobacter</taxon>
    </lineage>
</organism>
<dbReference type="OrthoDB" id="7168509at2"/>
<dbReference type="InterPro" id="IPR005151">
    <property type="entry name" value="Tail-specific_protease"/>
</dbReference>
<proteinExistence type="predicted"/>
<dbReference type="InterPro" id="IPR001478">
    <property type="entry name" value="PDZ"/>
</dbReference>
<dbReference type="PANTHER" id="PTHR32060">
    <property type="entry name" value="TAIL-SPECIFIC PROTEASE"/>
    <property type="match status" value="1"/>
</dbReference>
<comment type="caution">
    <text evidence="2">The sequence shown here is derived from an EMBL/GenBank/DDBJ whole genome shotgun (WGS) entry which is preliminary data.</text>
</comment>
<dbReference type="Pfam" id="PF17820">
    <property type="entry name" value="PDZ_6"/>
    <property type="match status" value="1"/>
</dbReference>
<dbReference type="GO" id="GO:0030288">
    <property type="term" value="C:outer membrane-bounded periplasmic space"/>
    <property type="evidence" value="ECO:0007669"/>
    <property type="project" value="TreeGrafter"/>
</dbReference>
<gene>
    <name evidence="2" type="ORF">E0F88_15370</name>
</gene>
<reference evidence="2 3" key="1">
    <citation type="submission" date="2019-03" db="EMBL/GenBank/DDBJ databases">
        <title>Dyadobacter AR-3-6 sp. nov., isolated from arctic soil.</title>
        <authorList>
            <person name="Chaudhary D.K."/>
        </authorList>
    </citation>
    <scope>NUCLEOTIDE SEQUENCE [LARGE SCALE GENOMIC DNA]</scope>
    <source>
        <strain evidence="2 3">AR-3-6</strain>
    </source>
</reference>
<dbReference type="PANTHER" id="PTHR32060:SF30">
    <property type="entry name" value="CARBOXY-TERMINAL PROCESSING PROTEASE CTPA"/>
    <property type="match status" value="1"/>
</dbReference>
<dbReference type="SMART" id="SM00245">
    <property type="entry name" value="TSPc"/>
    <property type="match status" value="1"/>
</dbReference>
<dbReference type="GO" id="GO:0007165">
    <property type="term" value="P:signal transduction"/>
    <property type="evidence" value="ECO:0007669"/>
    <property type="project" value="TreeGrafter"/>
</dbReference>
<dbReference type="Gene3D" id="3.30.750.170">
    <property type="match status" value="1"/>
</dbReference>
<dbReference type="Proteomes" id="UP000294850">
    <property type="component" value="Unassembled WGS sequence"/>
</dbReference>
<dbReference type="PROSITE" id="PS50106">
    <property type="entry name" value="PDZ"/>
    <property type="match status" value="1"/>
</dbReference>
<dbReference type="PROSITE" id="PS51257">
    <property type="entry name" value="PROKAR_LIPOPROTEIN"/>
    <property type="match status" value="1"/>
</dbReference>
<evidence type="ECO:0000259" key="1">
    <source>
        <dbReference type="PROSITE" id="PS50106"/>
    </source>
</evidence>
<feature type="domain" description="PDZ" evidence="1">
    <location>
        <begin position="98"/>
        <end position="160"/>
    </location>
</feature>
<dbReference type="Gene3D" id="2.30.42.10">
    <property type="match status" value="1"/>
</dbReference>
<dbReference type="SUPFAM" id="SSF52096">
    <property type="entry name" value="ClpP/crotonase"/>
    <property type="match status" value="1"/>
</dbReference>
<dbReference type="Pfam" id="PF03572">
    <property type="entry name" value="Peptidase_S41"/>
    <property type="match status" value="1"/>
</dbReference>
<protein>
    <submittedName>
        <fullName evidence="2">PDZ domain-containing protein</fullName>
    </submittedName>
</protein>
<dbReference type="Gene3D" id="3.90.226.10">
    <property type="entry name" value="2-enoyl-CoA Hydratase, Chain A, domain 1"/>
    <property type="match status" value="1"/>
</dbReference>
<dbReference type="InterPro" id="IPR029045">
    <property type="entry name" value="ClpP/crotonase-like_dom_sf"/>
</dbReference>
<dbReference type="SMART" id="SM00228">
    <property type="entry name" value="PDZ"/>
    <property type="match status" value="1"/>
</dbReference>
<dbReference type="CDD" id="cd07561">
    <property type="entry name" value="Peptidase_S41_CPP_like"/>
    <property type="match status" value="1"/>
</dbReference>
<evidence type="ECO:0000313" key="2">
    <source>
        <dbReference type="EMBL" id="TDE14572.1"/>
    </source>
</evidence>
<dbReference type="InterPro" id="IPR041613">
    <property type="entry name" value="Pept_S41_N"/>
</dbReference>
<dbReference type="InterPro" id="IPR041489">
    <property type="entry name" value="PDZ_6"/>
</dbReference>
<dbReference type="RefSeq" id="WP_131959156.1">
    <property type="nucleotide sequence ID" value="NZ_SMFL01000005.1"/>
</dbReference>
<evidence type="ECO:0000313" key="3">
    <source>
        <dbReference type="Proteomes" id="UP000294850"/>
    </source>
</evidence>
<keyword evidence="3" id="KW-1185">Reference proteome</keyword>